<feature type="non-terminal residue" evidence="2">
    <location>
        <position position="89"/>
    </location>
</feature>
<comment type="caution">
    <text evidence="2">The sequence shown here is derived from an EMBL/GenBank/DDBJ whole genome shotgun (WGS) entry which is preliminary data.</text>
</comment>
<sequence length="89" mass="9609">PGAETVLGLLINTLPVRAGIEPGEQLVPWLTRLQERQTAAREHEHLPLTEVQAGSGVASGTALFDSVLIFENYPVDTAAWPDGLRLHTV</sequence>
<dbReference type="AlphaFoldDB" id="A0A6N9VJW5"/>
<dbReference type="SUPFAM" id="SSF52777">
    <property type="entry name" value="CoA-dependent acyltransferases"/>
    <property type="match status" value="1"/>
</dbReference>
<protein>
    <recommendedName>
        <fullName evidence="1">Condensation domain-containing protein</fullName>
    </recommendedName>
</protein>
<dbReference type="GO" id="GO:0003824">
    <property type="term" value="F:catalytic activity"/>
    <property type="evidence" value="ECO:0007669"/>
    <property type="project" value="InterPro"/>
</dbReference>
<evidence type="ECO:0000313" key="2">
    <source>
        <dbReference type="EMBL" id="NEB71732.1"/>
    </source>
</evidence>
<dbReference type="PANTHER" id="PTHR45398">
    <property type="match status" value="1"/>
</dbReference>
<dbReference type="PANTHER" id="PTHR45398:SF1">
    <property type="entry name" value="ENZYME, PUTATIVE (JCVI)-RELATED"/>
    <property type="match status" value="1"/>
</dbReference>
<dbReference type="RefSeq" id="WP_164358753.1">
    <property type="nucleotide sequence ID" value="NZ_JAAGME010001374.1"/>
</dbReference>
<organism evidence="2 3">
    <name type="scientific">Streptomyces microflavus</name>
    <name type="common">Streptomyces lipmanii</name>
    <dbReference type="NCBI Taxonomy" id="1919"/>
    <lineage>
        <taxon>Bacteria</taxon>
        <taxon>Bacillati</taxon>
        <taxon>Actinomycetota</taxon>
        <taxon>Actinomycetes</taxon>
        <taxon>Kitasatosporales</taxon>
        <taxon>Streptomycetaceae</taxon>
        <taxon>Streptomyces</taxon>
    </lineage>
</organism>
<feature type="domain" description="Condensation" evidence="1">
    <location>
        <begin position="2"/>
        <end position="76"/>
    </location>
</feature>
<dbReference type="InterPro" id="IPR001242">
    <property type="entry name" value="Condensation_dom"/>
</dbReference>
<dbReference type="Proteomes" id="UP000471648">
    <property type="component" value="Unassembled WGS sequence"/>
</dbReference>
<evidence type="ECO:0000313" key="3">
    <source>
        <dbReference type="Proteomes" id="UP000471648"/>
    </source>
</evidence>
<dbReference type="EMBL" id="JAAGME010001374">
    <property type="protein sequence ID" value="NEB71732.1"/>
    <property type="molecule type" value="Genomic_DNA"/>
</dbReference>
<dbReference type="Pfam" id="PF00668">
    <property type="entry name" value="Condensation"/>
    <property type="match status" value="1"/>
</dbReference>
<dbReference type="Gene3D" id="3.30.559.30">
    <property type="entry name" value="Nonribosomal peptide synthetase, condensation domain"/>
    <property type="match status" value="1"/>
</dbReference>
<accession>A0A6N9VJW5</accession>
<feature type="non-terminal residue" evidence="2">
    <location>
        <position position="1"/>
    </location>
</feature>
<proteinExistence type="predicted"/>
<gene>
    <name evidence="2" type="ORF">G3I39_32390</name>
</gene>
<reference evidence="2 3" key="1">
    <citation type="submission" date="2020-01" db="EMBL/GenBank/DDBJ databases">
        <title>Insect and environment-associated Actinomycetes.</title>
        <authorList>
            <person name="Currrie C."/>
            <person name="Chevrette M."/>
            <person name="Carlson C."/>
            <person name="Stubbendieck R."/>
            <person name="Wendt-Pienkowski E."/>
        </authorList>
    </citation>
    <scope>NUCLEOTIDE SEQUENCE [LARGE SCALE GENOMIC DNA]</scope>
    <source>
        <strain evidence="2 3">SID14438</strain>
    </source>
</reference>
<name>A0A6N9VJW5_STRMI</name>
<evidence type="ECO:0000259" key="1">
    <source>
        <dbReference type="Pfam" id="PF00668"/>
    </source>
</evidence>